<gene>
    <name evidence="1" type="ORF">Pfra01_002623600</name>
</gene>
<comment type="caution">
    <text evidence="1">The sequence shown here is derived from an EMBL/GenBank/DDBJ whole genome shotgun (WGS) entry which is preliminary data.</text>
</comment>
<dbReference type="OrthoDB" id="125928at2759"/>
<reference evidence="1" key="1">
    <citation type="submission" date="2023-04" db="EMBL/GenBank/DDBJ databases">
        <title>Phytophthora fragariaefolia NBRC 109709.</title>
        <authorList>
            <person name="Ichikawa N."/>
            <person name="Sato H."/>
            <person name="Tonouchi N."/>
        </authorList>
    </citation>
    <scope>NUCLEOTIDE SEQUENCE</scope>
    <source>
        <strain evidence="1">NBRC 109709</strain>
    </source>
</reference>
<dbReference type="EMBL" id="BSXT01005477">
    <property type="protein sequence ID" value="GMF60530.1"/>
    <property type="molecule type" value="Genomic_DNA"/>
</dbReference>
<evidence type="ECO:0000313" key="2">
    <source>
        <dbReference type="Proteomes" id="UP001165121"/>
    </source>
</evidence>
<organism evidence="1 2">
    <name type="scientific">Phytophthora fragariaefolia</name>
    <dbReference type="NCBI Taxonomy" id="1490495"/>
    <lineage>
        <taxon>Eukaryota</taxon>
        <taxon>Sar</taxon>
        <taxon>Stramenopiles</taxon>
        <taxon>Oomycota</taxon>
        <taxon>Peronosporomycetes</taxon>
        <taxon>Peronosporales</taxon>
        <taxon>Peronosporaceae</taxon>
        <taxon>Phytophthora</taxon>
    </lineage>
</organism>
<keyword evidence="2" id="KW-1185">Reference proteome</keyword>
<sequence length="199" mass="22284">MLYAGHSKLNNNDEVFDELLEGIDQVYADLDRQYDAETLGAVPRPGRKHQLFPDSPAGTPFVKFTDKNQVPFDLQHTEDAVWKFLQGPRARKGRVCSKVLLRTLSEPTITMRWPAGLRFSETMSVIVTAGKTLASGQESTIVESIVSVSRHVRGGKAAVVDEWSAFVDIAVKGWDRKLSFNSQEIENLLLDESVRTQNH</sequence>
<dbReference type="Proteomes" id="UP001165121">
    <property type="component" value="Unassembled WGS sequence"/>
</dbReference>
<evidence type="ECO:0000313" key="1">
    <source>
        <dbReference type="EMBL" id="GMF60530.1"/>
    </source>
</evidence>
<proteinExistence type="predicted"/>
<name>A0A9W6YEJ1_9STRA</name>
<accession>A0A9W6YEJ1</accession>
<protein>
    <submittedName>
        <fullName evidence="1">Unnamed protein product</fullName>
    </submittedName>
</protein>
<dbReference type="AlphaFoldDB" id="A0A9W6YEJ1"/>